<evidence type="ECO:0000256" key="3">
    <source>
        <dbReference type="ARBA" id="ARBA00022741"/>
    </source>
</evidence>
<comment type="caution">
    <text evidence="8">The sequence shown here is derived from an EMBL/GenBank/DDBJ whole genome shotgun (WGS) entry which is preliminary data.</text>
</comment>
<evidence type="ECO:0000259" key="7">
    <source>
        <dbReference type="PROSITE" id="PS50011"/>
    </source>
</evidence>
<dbReference type="Gene3D" id="3.30.200.20">
    <property type="entry name" value="Phosphorylase Kinase, domain 1"/>
    <property type="match status" value="1"/>
</dbReference>
<evidence type="ECO:0000313" key="9">
    <source>
        <dbReference type="Proteomes" id="UP000290809"/>
    </source>
</evidence>
<dbReference type="SMART" id="SM00220">
    <property type="entry name" value="S_TKc"/>
    <property type="match status" value="1"/>
</dbReference>
<organism evidence="8 9">
    <name type="scientific">Schistosoma bovis</name>
    <name type="common">Blood fluke</name>
    <dbReference type="NCBI Taxonomy" id="6184"/>
    <lineage>
        <taxon>Eukaryota</taxon>
        <taxon>Metazoa</taxon>
        <taxon>Spiralia</taxon>
        <taxon>Lophotrochozoa</taxon>
        <taxon>Platyhelminthes</taxon>
        <taxon>Trematoda</taxon>
        <taxon>Digenea</taxon>
        <taxon>Strigeidida</taxon>
        <taxon>Schistosomatoidea</taxon>
        <taxon>Schistosomatidae</taxon>
        <taxon>Schistosoma</taxon>
    </lineage>
</organism>
<dbReference type="InterPro" id="IPR017441">
    <property type="entry name" value="Protein_kinase_ATP_BS"/>
</dbReference>
<gene>
    <name evidence="8" type="ORF">DC041_0002382</name>
</gene>
<sequence>MNDLFIYFIETESHINTDNCEQFVQNGEKKLDNSGDGIKLITVQPIAINKHVQQKKYDDLLFKKYEKICKIGEGAYGVVFKCRDIKSGQLVAIKQFTASEDDPVIRKIAMREIRMLKLIVSAITVATRWYRSPELLVGDTQYGPPVDVWAIGCVFAEMLLGCPLWPGSSDLDQLYLITKNLGDLYPRHRQIFEQSKYFAGIQVPSSTSVACVRMDPSERWSCAELLKHPYFGMHSLSEKNNKLSCKIQDLGTNAINEFSSSSNIMLKNEKLMGIENSSKKIDFKVGNNKFINPVSYPFKTTLQPRVRMPGFSQKPINTWDSIVKKPLPLISTHKTFYRTAATNLNSTTPVTIAVTCTTNSISSNNNMYGDSRAHAPVSLLKPIFSNHAQIVQNNHTLQLHPTHSNLALTTISMGSLTGKTAINHGFYNLSISMPNVAQTITLTTTSSTVTMNTITPATTSLLNTIESTNENYYKSLLNLSSYSPLHIPIRFMRQNTDDHSFKQQYNQLSQKSKTTIHLPNI</sequence>
<dbReference type="SUPFAM" id="SSF56112">
    <property type="entry name" value="Protein kinase-like (PK-like)"/>
    <property type="match status" value="1"/>
</dbReference>
<dbReference type="Gene3D" id="1.10.510.10">
    <property type="entry name" value="Transferase(Phosphotransferase) domain 1"/>
    <property type="match status" value="1"/>
</dbReference>
<dbReference type="GO" id="GO:0004674">
    <property type="term" value="F:protein serine/threonine kinase activity"/>
    <property type="evidence" value="ECO:0007669"/>
    <property type="project" value="UniProtKB-KW"/>
</dbReference>
<feature type="domain" description="Protein kinase" evidence="7">
    <location>
        <begin position="1"/>
        <end position="231"/>
    </location>
</feature>
<proteinExistence type="predicted"/>
<evidence type="ECO:0000256" key="5">
    <source>
        <dbReference type="ARBA" id="ARBA00022840"/>
    </source>
</evidence>
<dbReference type="InterPro" id="IPR011009">
    <property type="entry name" value="Kinase-like_dom_sf"/>
</dbReference>
<keyword evidence="1" id="KW-0723">Serine/threonine-protein kinase</keyword>
<dbReference type="GO" id="GO:0005634">
    <property type="term" value="C:nucleus"/>
    <property type="evidence" value="ECO:0007669"/>
    <property type="project" value="TreeGrafter"/>
</dbReference>
<protein>
    <submittedName>
        <fullName evidence="8">Cyclin-dependent kinase-like</fullName>
    </submittedName>
</protein>
<keyword evidence="9" id="KW-1185">Reference proteome</keyword>
<accession>A0A430QF54</accession>
<feature type="binding site" evidence="6">
    <location>
        <position position="94"/>
    </location>
    <ligand>
        <name>ATP</name>
        <dbReference type="ChEBI" id="CHEBI:30616"/>
    </ligand>
</feature>
<dbReference type="PROSITE" id="PS50011">
    <property type="entry name" value="PROTEIN_KINASE_DOM"/>
    <property type="match status" value="1"/>
</dbReference>
<keyword evidence="4 8" id="KW-0418">Kinase</keyword>
<dbReference type="InterPro" id="IPR000719">
    <property type="entry name" value="Prot_kinase_dom"/>
</dbReference>
<dbReference type="PANTHER" id="PTHR24056">
    <property type="entry name" value="CELL DIVISION PROTEIN KINASE"/>
    <property type="match status" value="1"/>
</dbReference>
<name>A0A430QF54_SCHBO</name>
<dbReference type="Pfam" id="PF00069">
    <property type="entry name" value="Pkinase"/>
    <property type="match status" value="2"/>
</dbReference>
<keyword evidence="2" id="KW-0808">Transferase</keyword>
<dbReference type="PROSITE" id="PS00107">
    <property type="entry name" value="PROTEIN_KINASE_ATP"/>
    <property type="match status" value="1"/>
</dbReference>
<dbReference type="GO" id="GO:0005524">
    <property type="term" value="F:ATP binding"/>
    <property type="evidence" value="ECO:0007669"/>
    <property type="project" value="UniProtKB-UniRule"/>
</dbReference>
<keyword evidence="3 6" id="KW-0547">Nucleotide-binding</keyword>
<reference evidence="8 9" key="1">
    <citation type="journal article" date="2019" name="PLoS Pathog.">
        <title>Genome sequence of the bovine parasite Schistosoma bovis Tanzania.</title>
        <authorList>
            <person name="Oey H."/>
            <person name="Zakrzewski M."/>
            <person name="Gobert G."/>
            <person name="Gravermann K."/>
            <person name="Stoye J."/>
            <person name="Jones M."/>
            <person name="Mcmanus D."/>
            <person name="Krause L."/>
        </authorList>
    </citation>
    <scope>NUCLEOTIDE SEQUENCE [LARGE SCALE GENOMIC DNA]</scope>
    <source>
        <strain evidence="8 9">TAN1997</strain>
    </source>
</reference>
<dbReference type="PANTHER" id="PTHR24056:SF400">
    <property type="entry name" value="KINASE, PUTATIVE-RELATED"/>
    <property type="match status" value="1"/>
</dbReference>
<evidence type="ECO:0000256" key="2">
    <source>
        <dbReference type="ARBA" id="ARBA00022679"/>
    </source>
</evidence>
<dbReference type="Proteomes" id="UP000290809">
    <property type="component" value="Unassembled WGS sequence"/>
</dbReference>
<evidence type="ECO:0000256" key="6">
    <source>
        <dbReference type="PROSITE-ProRule" id="PRU10141"/>
    </source>
</evidence>
<dbReference type="EMBL" id="QMKO01001816">
    <property type="protein sequence ID" value="RTG86355.1"/>
    <property type="molecule type" value="Genomic_DNA"/>
</dbReference>
<keyword evidence="5 6" id="KW-0067">ATP-binding</keyword>
<dbReference type="AlphaFoldDB" id="A0A430QF54"/>
<evidence type="ECO:0000313" key="8">
    <source>
        <dbReference type="EMBL" id="RTG86355.1"/>
    </source>
</evidence>
<evidence type="ECO:0000256" key="4">
    <source>
        <dbReference type="ARBA" id="ARBA00022777"/>
    </source>
</evidence>
<evidence type="ECO:0000256" key="1">
    <source>
        <dbReference type="ARBA" id="ARBA00022527"/>
    </source>
</evidence>
<dbReference type="InterPro" id="IPR050108">
    <property type="entry name" value="CDK"/>
</dbReference>